<sequence>MPNIRPSADLRNSYNEISEFCHKYSEPVFITKNGKGDLAVMSIETYERLCGRLELYHLLQEGLRAEEEGKTLPFDQVMKELKQEWKE</sequence>
<dbReference type="NCBIfam" id="TIGR01552">
    <property type="entry name" value="phd_fam"/>
    <property type="match status" value="1"/>
</dbReference>
<evidence type="ECO:0000313" key="3">
    <source>
        <dbReference type="EMBL" id="HIU41732.1"/>
    </source>
</evidence>
<protein>
    <recommendedName>
        <fullName evidence="2">Antitoxin</fullName>
    </recommendedName>
</protein>
<dbReference type="EMBL" id="DVMX01000082">
    <property type="protein sequence ID" value="HIU41732.1"/>
    <property type="molecule type" value="Genomic_DNA"/>
</dbReference>
<dbReference type="Pfam" id="PF02604">
    <property type="entry name" value="PhdYeFM_antitox"/>
    <property type="match status" value="1"/>
</dbReference>
<evidence type="ECO:0000256" key="1">
    <source>
        <dbReference type="ARBA" id="ARBA00009981"/>
    </source>
</evidence>
<evidence type="ECO:0000256" key="2">
    <source>
        <dbReference type="RuleBase" id="RU362080"/>
    </source>
</evidence>
<dbReference type="InterPro" id="IPR006442">
    <property type="entry name" value="Antitoxin_Phd/YefM"/>
</dbReference>
<name>A0A9D1IQX0_9FIRM</name>
<accession>A0A9D1IQX0</accession>
<comment type="function">
    <text evidence="2">Antitoxin component of a type II toxin-antitoxin (TA) system.</text>
</comment>
<dbReference type="InterPro" id="IPR036165">
    <property type="entry name" value="YefM-like_sf"/>
</dbReference>
<proteinExistence type="inferred from homology"/>
<dbReference type="Proteomes" id="UP000824082">
    <property type="component" value="Unassembled WGS sequence"/>
</dbReference>
<comment type="caution">
    <text evidence="3">The sequence shown here is derived from an EMBL/GenBank/DDBJ whole genome shotgun (WGS) entry which is preliminary data.</text>
</comment>
<dbReference type="SUPFAM" id="SSF143120">
    <property type="entry name" value="YefM-like"/>
    <property type="match status" value="1"/>
</dbReference>
<gene>
    <name evidence="3" type="ORF">IAD19_04185</name>
</gene>
<reference evidence="3" key="1">
    <citation type="submission" date="2020-10" db="EMBL/GenBank/DDBJ databases">
        <authorList>
            <person name="Gilroy R."/>
        </authorList>
    </citation>
    <scope>NUCLEOTIDE SEQUENCE</scope>
    <source>
        <strain evidence="3">4509</strain>
    </source>
</reference>
<dbReference type="AlphaFoldDB" id="A0A9D1IQX0"/>
<evidence type="ECO:0000313" key="4">
    <source>
        <dbReference type="Proteomes" id="UP000824082"/>
    </source>
</evidence>
<reference evidence="3" key="2">
    <citation type="journal article" date="2021" name="PeerJ">
        <title>Extensive microbial diversity within the chicken gut microbiome revealed by metagenomics and culture.</title>
        <authorList>
            <person name="Gilroy R."/>
            <person name="Ravi A."/>
            <person name="Getino M."/>
            <person name="Pursley I."/>
            <person name="Horton D.L."/>
            <person name="Alikhan N.F."/>
            <person name="Baker D."/>
            <person name="Gharbi K."/>
            <person name="Hall N."/>
            <person name="Watson M."/>
            <person name="Adriaenssens E.M."/>
            <person name="Foster-Nyarko E."/>
            <person name="Jarju S."/>
            <person name="Secka A."/>
            <person name="Antonio M."/>
            <person name="Oren A."/>
            <person name="Chaudhuri R.R."/>
            <person name="La Ragione R."/>
            <person name="Hildebrand F."/>
            <person name="Pallen M.J."/>
        </authorList>
    </citation>
    <scope>NUCLEOTIDE SEQUENCE</scope>
    <source>
        <strain evidence="3">4509</strain>
    </source>
</reference>
<organism evidence="3 4">
    <name type="scientific">Candidatus Egerieicola faecale</name>
    <dbReference type="NCBI Taxonomy" id="2840774"/>
    <lineage>
        <taxon>Bacteria</taxon>
        <taxon>Bacillati</taxon>
        <taxon>Bacillota</taxon>
        <taxon>Clostridia</taxon>
        <taxon>Eubacteriales</taxon>
        <taxon>Oscillospiraceae</taxon>
        <taxon>Oscillospiraceae incertae sedis</taxon>
        <taxon>Candidatus Egerieicola</taxon>
    </lineage>
</organism>
<comment type="similarity">
    <text evidence="1 2">Belongs to the phD/YefM antitoxin family.</text>
</comment>